<dbReference type="SUPFAM" id="SSF52540">
    <property type="entry name" value="P-loop containing nucleoside triphosphate hydrolases"/>
    <property type="match status" value="1"/>
</dbReference>
<protein>
    <recommendedName>
        <fullName evidence="4">GB1/RHD3-type G domain-containing protein</fullName>
    </recommendedName>
</protein>
<dbReference type="GO" id="GO:0003924">
    <property type="term" value="F:GTPase activity"/>
    <property type="evidence" value="ECO:0007669"/>
    <property type="project" value="InterPro"/>
</dbReference>
<dbReference type="InterPro" id="IPR030386">
    <property type="entry name" value="G_GB1_RHD3_dom"/>
</dbReference>
<keyword evidence="2" id="KW-0342">GTP-binding</keyword>
<evidence type="ECO:0000256" key="3">
    <source>
        <dbReference type="PROSITE-ProRule" id="PRU01052"/>
    </source>
</evidence>
<evidence type="ECO:0000313" key="5">
    <source>
        <dbReference type="Ensembl" id="ENSCPGP00000016612.1"/>
    </source>
</evidence>
<feature type="domain" description="GB1/RHD3-type G" evidence="4">
    <location>
        <begin position="1"/>
        <end position="137"/>
    </location>
</feature>
<dbReference type="Pfam" id="PF02263">
    <property type="entry name" value="GBP"/>
    <property type="match status" value="1"/>
</dbReference>
<dbReference type="Proteomes" id="UP000694419">
    <property type="component" value="Unplaced"/>
</dbReference>
<evidence type="ECO:0000313" key="6">
    <source>
        <dbReference type="Proteomes" id="UP000694419"/>
    </source>
</evidence>
<dbReference type="Gene3D" id="3.40.50.300">
    <property type="entry name" value="P-loop containing nucleotide triphosphate hydrolases"/>
    <property type="match status" value="1"/>
</dbReference>
<reference evidence="5" key="2">
    <citation type="submission" date="2025-09" db="UniProtKB">
        <authorList>
            <consortium name="Ensembl"/>
        </authorList>
    </citation>
    <scope>IDENTIFICATION</scope>
</reference>
<proteinExistence type="inferred from homology"/>
<comment type="similarity">
    <text evidence="3">Belongs to the TRAFAC class dynamin-like GTPase superfamily. GB1/RHD3 GTPase family.</text>
</comment>
<keyword evidence="1" id="KW-0547">Nucleotide-binding</keyword>
<evidence type="ECO:0000256" key="1">
    <source>
        <dbReference type="ARBA" id="ARBA00022741"/>
    </source>
</evidence>
<dbReference type="Ensembl" id="ENSCPGT00000018170.1">
    <property type="protein sequence ID" value="ENSCPGP00000016612.1"/>
    <property type="gene ID" value="ENSCPGG00000011672.1"/>
</dbReference>
<evidence type="ECO:0000256" key="2">
    <source>
        <dbReference type="ARBA" id="ARBA00023134"/>
    </source>
</evidence>
<dbReference type="InterPro" id="IPR027417">
    <property type="entry name" value="P-loop_NTPase"/>
</dbReference>
<organism evidence="5 6">
    <name type="scientific">Calidris pygmaea</name>
    <name type="common">Spoon-billed sandpiper</name>
    <dbReference type="NCBI Taxonomy" id="425635"/>
    <lineage>
        <taxon>Eukaryota</taxon>
        <taxon>Metazoa</taxon>
        <taxon>Chordata</taxon>
        <taxon>Craniata</taxon>
        <taxon>Vertebrata</taxon>
        <taxon>Euteleostomi</taxon>
        <taxon>Archelosauria</taxon>
        <taxon>Archosauria</taxon>
        <taxon>Dinosauria</taxon>
        <taxon>Saurischia</taxon>
        <taxon>Theropoda</taxon>
        <taxon>Coelurosauria</taxon>
        <taxon>Aves</taxon>
        <taxon>Neognathae</taxon>
        <taxon>Neoaves</taxon>
        <taxon>Charadriiformes</taxon>
        <taxon>Scolopacidae</taxon>
        <taxon>Calidris</taxon>
    </lineage>
</organism>
<reference evidence="5" key="1">
    <citation type="submission" date="2025-08" db="UniProtKB">
        <authorList>
            <consortium name="Ensembl"/>
        </authorList>
    </citation>
    <scope>IDENTIFICATION</scope>
</reference>
<accession>A0A8C3K404</accession>
<dbReference type="GO" id="GO:0005525">
    <property type="term" value="F:GTP binding"/>
    <property type="evidence" value="ECO:0007669"/>
    <property type="project" value="UniProtKB-KW"/>
</dbReference>
<dbReference type="PANTHER" id="PTHR10751">
    <property type="entry name" value="GUANYLATE BINDING PROTEIN"/>
    <property type="match status" value="1"/>
</dbReference>
<evidence type="ECO:0000259" key="4">
    <source>
        <dbReference type="PROSITE" id="PS51715"/>
    </source>
</evidence>
<sequence length="187" mass="20940">MASGILMPQPLCLVENHPRKGLVVQQEALKVLSEVTQPVVVVAITGLYRTGKEVPARFSLGSSVQSHTKGVWMWCFPHPRKPGHVLVLLDTEGLGDVEKGDTENDTWIFVLTLLLSSTLIYNSKGTIDQQAMEQLQYPWWDSRNQGWAPLPVGWARGCQSLVPQRAFWWCPWRCLVSLAVPRRGPLG</sequence>
<dbReference type="PROSITE" id="PS51715">
    <property type="entry name" value="G_GB1_RHD3"/>
    <property type="match status" value="1"/>
</dbReference>
<dbReference type="InterPro" id="IPR015894">
    <property type="entry name" value="Guanylate-bd_N"/>
</dbReference>
<name>A0A8C3K404_9CHAR</name>
<dbReference type="AlphaFoldDB" id="A0A8C3K404"/>
<keyword evidence="6" id="KW-1185">Reference proteome</keyword>